<organism evidence="17 18">
    <name type="scientific">Bizionia sediminis</name>
    <dbReference type="NCBI Taxonomy" id="1737064"/>
    <lineage>
        <taxon>Bacteria</taxon>
        <taxon>Pseudomonadati</taxon>
        <taxon>Bacteroidota</taxon>
        <taxon>Flavobacteriia</taxon>
        <taxon>Flavobacteriales</taxon>
        <taxon>Flavobacteriaceae</taxon>
        <taxon>Bizionia</taxon>
    </lineage>
</organism>
<keyword evidence="9 13" id="KW-0798">TonB box</keyword>
<keyword evidence="4" id="KW-0410">Iron transport</keyword>
<dbReference type="Gene3D" id="2.40.170.20">
    <property type="entry name" value="TonB-dependent receptor, beta-barrel domain"/>
    <property type="match status" value="1"/>
</dbReference>
<evidence type="ECO:0000256" key="13">
    <source>
        <dbReference type="RuleBase" id="RU003357"/>
    </source>
</evidence>
<evidence type="ECO:0000256" key="11">
    <source>
        <dbReference type="ARBA" id="ARBA00023237"/>
    </source>
</evidence>
<feature type="signal peptide" evidence="14">
    <location>
        <begin position="1"/>
        <end position="22"/>
    </location>
</feature>
<dbReference type="PANTHER" id="PTHR32552:SF68">
    <property type="entry name" value="FERRICHROME OUTER MEMBRANE TRANSPORTER_PHAGE RECEPTOR"/>
    <property type="match status" value="1"/>
</dbReference>
<comment type="similarity">
    <text evidence="12 13">Belongs to the TonB-dependent receptor family.</text>
</comment>
<evidence type="ECO:0000259" key="15">
    <source>
        <dbReference type="Pfam" id="PF00593"/>
    </source>
</evidence>
<keyword evidence="5 12" id="KW-0812">Transmembrane</keyword>
<dbReference type="Proteomes" id="UP001597472">
    <property type="component" value="Unassembled WGS sequence"/>
</dbReference>
<evidence type="ECO:0000256" key="3">
    <source>
        <dbReference type="ARBA" id="ARBA00022452"/>
    </source>
</evidence>
<proteinExistence type="inferred from homology"/>
<feature type="domain" description="TonB-dependent receptor-like beta-barrel" evidence="15">
    <location>
        <begin position="417"/>
        <end position="868"/>
    </location>
</feature>
<name>A0ABW5KTV8_9FLAO</name>
<evidence type="ECO:0000256" key="8">
    <source>
        <dbReference type="ARBA" id="ARBA00023065"/>
    </source>
</evidence>
<dbReference type="Pfam" id="PF07715">
    <property type="entry name" value="Plug"/>
    <property type="match status" value="1"/>
</dbReference>
<evidence type="ECO:0000256" key="12">
    <source>
        <dbReference type="PROSITE-ProRule" id="PRU01360"/>
    </source>
</evidence>
<dbReference type="Gene3D" id="2.60.40.1120">
    <property type="entry name" value="Carboxypeptidase-like, regulatory domain"/>
    <property type="match status" value="1"/>
</dbReference>
<evidence type="ECO:0000313" key="18">
    <source>
        <dbReference type="Proteomes" id="UP001597472"/>
    </source>
</evidence>
<dbReference type="InterPro" id="IPR023996">
    <property type="entry name" value="TonB-dep_OMP_SusC/RagA"/>
</dbReference>
<dbReference type="InterPro" id="IPR012910">
    <property type="entry name" value="Plug_dom"/>
</dbReference>
<feature type="domain" description="TonB-dependent receptor plug" evidence="16">
    <location>
        <begin position="116"/>
        <end position="224"/>
    </location>
</feature>
<dbReference type="Pfam" id="PF13715">
    <property type="entry name" value="CarbopepD_reg_2"/>
    <property type="match status" value="1"/>
</dbReference>
<dbReference type="InterPro" id="IPR000531">
    <property type="entry name" value="Beta-barrel_TonB"/>
</dbReference>
<dbReference type="InterPro" id="IPR036942">
    <property type="entry name" value="Beta-barrel_TonB_sf"/>
</dbReference>
<comment type="caution">
    <text evidence="17">The sequence shown here is derived from an EMBL/GenBank/DDBJ whole genome shotgun (WGS) entry which is preliminary data.</text>
</comment>
<comment type="subcellular location">
    <subcellularLocation>
        <location evidence="1 12">Cell outer membrane</location>
        <topology evidence="1 12">Multi-pass membrane protein</topology>
    </subcellularLocation>
</comment>
<evidence type="ECO:0000256" key="7">
    <source>
        <dbReference type="ARBA" id="ARBA00023004"/>
    </source>
</evidence>
<keyword evidence="2 12" id="KW-0813">Transport</keyword>
<evidence type="ECO:0000256" key="10">
    <source>
        <dbReference type="ARBA" id="ARBA00023136"/>
    </source>
</evidence>
<feature type="chain" id="PRO_5045143970" evidence="14">
    <location>
        <begin position="23"/>
        <end position="1032"/>
    </location>
</feature>
<sequence length="1032" mass="111946">MKTKFSGILTLFLAFVVQLTFAQEKTISGTISDENGLPLPGVNIIVQGTTTGTQSDFDGNYSITASLGSVLEYSYIGYTTKQMTVGESDTISFAMELDSEALTEVVITALGIKRKQDEITTANQVVKTEEITKAGNPNVIQSLAGKVSGLVINQNSNGVAATQSITLRGNRSISGDNSALIIIDGAISTANFLNSLDPNIVESVNVIKGANGAALYGSQGSNGAIIVTTKKGEKGDKLAITYRSSIDFENVAYVPERQTRYGQGWDLGDGFTNIPYENGGWGPEFDGQMVPVGLAQADGSYIMAPFASRGSDHIKEFFETGTTFQNGLTISNNSDSGYIFASVQRQDTDFVIKNDQITRNSFNFKAGKTINKWTLSGNVTYVNTSRERTLGGIYEDLLQTPSNVPIKAFEFSGNEGHWNAYFENPFWIRDNDREERDNDRFNILGELKYDINDNINVLLRSNGNFNTASTLRYVNAYTEPEEIISNTGADRTQTSSFRYYTTTFKAYDTNLLFNFDYELSSDFTLKANLGANAQYQKSTYVGVGGQDLTIPGLYTGTNLNGEFTGDPTTGDDRSKTTRLGVYAQADLGFRDYLFLNVTGRNDWSSVLAKQNNSFFYPSVGLAFIATKAIPSIKNDVLNYAKLSASYVKVGNDGGIGAYGINPVFNQAGGFPLGGQNSFVRDLNITDPLLEPEFTTTLEAGANLGFFNNRITLDGAYYQFSTDNQITQITASAASGLSTASINLGETEGWGYEVDLGVGIIDNKNNGMSWDVNIGYVRTENKVVKVSDQASQVALTTGGTTQVYAVEGQAYPLLQGTAYLRDDQGRVVINSSNGLPEQVALKQLGRTSPPHVVNLRTSFSFKGFTLAATMDYRTGHYFYSSSKENLTWSGHLIESAQTGRGAFIFPNSSIQTSPGVFVANTTVPSGGTSAGDYINFWNTMRGIGENQVLDATAFKVRELSLRYDLSPDFIKPTGLSSVSVSLIGRNLFTVLPKENRGYSDPEASFATGNAQGIQTLGQYPPTRSLGFALNITL</sequence>
<dbReference type="NCBIfam" id="TIGR04056">
    <property type="entry name" value="OMP_RagA_SusC"/>
    <property type="match status" value="1"/>
</dbReference>
<dbReference type="PROSITE" id="PS52016">
    <property type="entry name" value="TONB_DEPENDENT_REC_3"/>
    <property type="match status" value="1"/>
</dbReference>
<dbReference type="EMBL" id="JBHULS010000003">
    <property type="protein sequence ID" value="MFD2551814.1"/>
    <property type="molecule type" value="Genomic_DNA"/>
</dbReference>
<keyword evidence="8" id="KW-0406">Ion transport</keyword>
<evidence type="ECO:0000313" key="17">
    <source>
        <dbReference type="EMBL" id="MFD2551814.1"/>
    </source>
</evidence>
<evidence type="ECO:0000256" key="4">
    <source>
        <dbReference type="ARBA" id="ARBA00022496"/>
    </source>
</evidence>
<accession>A0ABW5KTV8</accession>
<keyword evidence="7" id="KW-0408">Iron</keyword>
<dbReference type="Pfam" id="PF00593">
    <property type="entry name" value="TonB_dep_Rec_b-barrel"/>
    <property type="match status" value="1"/>
</dbReference>
<reference evidence="18" key="1">
    <citation type="journal article" date="2019" name="Int. J. Syst. Evol. Microbiol.">
        <title>The Global Catalogue of Microorganisms (GCM) 10K type strain sequencing project: providing services to taxonomists for standard genome sequencing and annotation.</title>
        <authorList>
            <consortium name="The Broad Institute Genomics Platform"/>
            <consortium name="The Broad Institute Genome Sequencing Center for Infectious Disease"/>
            <person name="Wu L."/>
            <person name="Ma J."/>
        </authorList>
    </citation>
    <scope>NUCLEOTIDE SEQUENCE [LARGE SCALE GENOMIC DNA]</scope>
    <source>
        <strain evidence="18">KCTC 42587</strain>
    </source>
</reference>
<evidence type="ECO:0000256" key="6">
    <source>
        <dbReference type="ARBA" id="ARBA00022729"/>
    </source>
</evidence>
<evidence type="ECO:0000256" key="2">
    <source>
        <dbReference type="ARBA" id="ARBA00022448"/>
    </source>
</evidence>
<gene>
    <name evidence="17" type="ORF">ACFSQP_08300</name>
</gene>
<keyword evidence="3 12" id="KW-1134">Transmembrane beta strand</keyword>
<protein>
    <submittedName>
        <fullName evidence="17">SusC/RagA family TonB-linked outer membrane protein</fullName>
    </submittedName>
</protein>
<dbReference type="Gene3D" id="2.170.130.10">
    <property type="entry name" value="TonB-dependent receptor, plug domain"/>
    <property type="match status" value="1"/>
</dbReference>
<dbReference type="SUPFAM" id="SSF56935">
    <property type="entry name" value="Porins"/>
    <property type="match status" value="1"/>
</dbReference>
<keyword evidence="6 14" id="KW-0732">Signal</keyword>
<keyword evidence="10 12" id="KW-0472">Membrane</keyword>
<dbReference type="InterPro" id="IPR008969">
    <property type="entry name" value="CarboxyPept-like_regulatory"/>
</dbReference>
<dbReference type="InterPro" id="IPR039426">
    <property type="entry name" value="TonB-dep_rcpt-like"/>
</dbReference>
<dbReference type="PANTHER" id="PTHR32552">
    <property type="entry name" value="FERRICHROME IRON RECEPTOR-RELATED"/>
    <property type="match status" value="1"/>
</dbReference>
<evidence type="ECO:0000256" key="9">
    <source>
        <dbReference type="ARBA" id="ARBA00023077"/>
    </source>
</evidence>
<keyword evidence="11 12" id="KW-0998">Cell outer membrane</keyword>
<evidence type="ECO:0000259" key="16">
    <source>
        <dbReference type="Pfam" id="PF07715"/>
    </source>
</evidence>
<evidence type="ECO:0000256" key="1">
    <source>
        <dbReference type="ARBA" id="ARBA00004571"/>
    </source>
</evidence>
<keyword evidence="18" id="KW-1185">Reference proteome</keyword>
<dbReference type="SUPFAM" id="SSF49464">
    <property type="entry name" value="Carboxypeptidase regulatory domain-like"/>
    <property type="match status" value="1"/>
</dbReference>
<evidence type="ECO:0000256" key="14">
    <source>
        <dbReference type="SAM" id="SignalP"/>
    </source>
</evidence>
<dbReference type="InterPro" id="IPR037066">
    <property type="entry name" value="Plug_dom_sf"/>
</dbReference>
<dbReference type="RefSeq" id="WP_376893327.1">
    <property type="nucleotide sequence ID" value="NZ_JBHULS010000003.1"/>
</dbReference>
<evidence type="ECO:0000256" key="5">
    <source>
        <dbReference type="ARBA" id="ARBA00022692"/>
    </source>
</evidence>